<dbReference type="CDD" id="cd13543">
    <property type="entry name" value="PBP2_Fbp"/>
    <property type="match status" value="1"/>
</dbReference>
<name>A0A542E1U8_9MICO</name>
<dbReference type="EMBL" id="VFMN01000001">
    <property type="protein sequence ID" value="TQJ09310.1"/>
    <property type="molecule type" value="Genomic_DNA"/>
</dbReference>
<dbReference type="PIRSF" id="PIRSF002825">
    <property type="entry name" value="CfbpA"/>
    <property type="match status" value="1"/>
</dbReference>
<reference evidence="6 7" key="1">
    <citation type="submission" date="2019-06" db="EMBL/GenBank/DDBJ databases">
        <title>Sequencing the genomes of 1000 actinobacteria strains.</title>
        <authorList>
            <person name="Klenk H.-P."/>
        </authorList>
    </citation>
    <scope>NUCLEOTIDE SEQUENCE [LARGE SCALE GENOMIC DNA]</scope>
    <source>
        <strain evidence="6 7">DSM 18607</strain>
    </source>
</reference>
<dbReference type="Gene3D" id="3.40.190.10">
    <property type="entry name" value="Periplasmic binding protein-like II"/>
    <property type="match status" value="2"/>
</dbReference>
<evidence type="ECO:0000313" key="7">
    <source>
        <dbReference type="Proteomes" id="UP000317893"/>
    </source>
</evidence>
<dbReference type="InterPro" id="IPR006311">
    <property type="entry name" value="TAT_signal"/>
</dbReference>
<comment type="caution">
    <text evidence="6">The sequence shown here is derived from an EMBL/GenBank/DDBJ whole genome shotgun (WGS) entry which is preliminary data.</text>
</comment>
<organism evidence="6 7">
    <name type="scientific">Lapillicoccus jejuensis</name>
    <dbReference type="NCBI Taxonomy" id="402171"/>
    <lineage>
        <taxon>Bacteria</taxon>
        <taxon>Bacillati</taxon>
        <taxon>Actinomycetota</taxon>
        <taxon>Actinomycetes</taxon>
        <taxon>Micrococcales</taxon>
        <taxon>Intrasporangiaceae</taxon>
        <taxon>Lapillicoccus</taxon>
    </lineage>
</organism>
<feature type="binding site" evidence="4">
    <location>
        <position position="101"/>
    </location>
    <ligand>
        <name>Fe cation</name>
        <dbReference type="ChEBI" id="CHEBI:24875"/>
    </ligand>
</feature>
<proteinExistence type="inferred from homology"/>
<dbReference type="PANTHER" id="PTHR30006:SF15">
    <property type="entry name" value="IRON-UTILIZATION PERIPLASMIC PROTEIN"/>
    <property type="match status" value="1"/>
</dbReference>
<dbReference type="GO" id="GO:0030288">
    <property type="term" value="C:outer membrane-bounded periplasmic space"/>
    <property type="evidence" value="ECO:0007669"/>
    <property type="project" value="TreeGrafter"/>
</dbReference>
<dbReference type="PANTHER" id="PTHR30006">
    <property type="entry name" value="THIAMINE-BINDING PERIPLASMIC PROTEIN-RELATED"/>
    <property type="match status" value="1"/>
</dbReference>
<protein>
    <submittedName>
        <fullName evidence="6">Iron(III) transport system substrate-binding protein</fullName>
    </submittedName>
</protein>
<keyword evidence="4" id="KW-0408">Iron</keyword>
<dbReference type="PROSITE" id="PS51257">
    <property type="entry name" value="PROKAR_LIPOPROTEIN"/>
    <property type="match status" value="1"/>
</dbReference>
<evidence type="ECO:0000256" key="2">
    <source>
        <dbReference type="ARBA" id="ARBA00022496"/>
    </source>
</evidence>
<evidence type="ECO:0000256" key="4">
    <source>
        <dbReference type="PIRSR" id="PIRSR002825-1"/>
    </source>
</evidence>
<keyword evidence="7" id="KW-1185">Reference proteome</keyword>
<feature type="binding site" evidence="4">
    <location>
        <position position="237"/>
    </location>
    <ligand>
        <name>Fe cation</name>
        <dbReference type="ChEBI" id="CHEBI:24875"/>
    </ligand>
</feature>
<feature type="signal peptide" evidence="5">
    <location>
        <begin position="1"/>
        <end position="30"/>
    </location>
</feature>
<dbReference type="Pfam" id="PF13343">
    <property type="entry name" value="SBP_bac_6"/>
    <property type="match status" value="1"/>
</dbReference>
<sequence>MLRRRAVLAAIGASALAATLAACGSTTGEAAGGAAATDGAGASGSIVVYNAQHEDLVQELVDGFTKQTGIQVTLRNGDDAELGNQLVQEGSASPADVFLTENSPSMDLVAGAGLFAPVSSTASDAVPAAYRPSTGTWTGWAARATVFAYNPSKVSSGQLPASLLDLAQPQWKGRFGIAAGGADFQAIVSAVLSLEGEAATQQWLTGLKANAKVYQGNTAIMKAVNAGELDAGVIYHYYWAKDRAESGANSSSVELHYFGKQDPGAFLSVSGAGVLKSAKNPAAAQKFVEFLTSKAGQEILANSSALEYPIASDVAPGPKLKPIADLQAPTVDVAGLNGKQVVSMMQQAGLI</sequence>
<dbReference type="RefSeq" id="WP_141848705.1">
    <property type="nucleotide sequence ID" value="NZ_BAAAPR010000014.1"/>
</dbReference>
<dbReference type="SUPFAM" id="SSF53850">
    <property type="entry name" value="Periplasmic binding protein-like II"/>
    <property type="match status" value="1"/>
</dbReference>
<keyword evidence="2" id="KW-0813">Transport</keyword>
<dbReference type="AlphaFoldDB" id="A0A542E1U8"/>
<dbReference type="GO" id="GO:0046872">
    <property type="term" value="F:metal ion binding"/>
    <property type="evidence" value="ECO:0007669"/>
    <property type="project" value="UniProtKB-KW"/>
</dbReference>
<comment type="similarity">
    <text evidence="1">Belongs to the bacterial solute-binding protein 1 family.</text>
</comment>
<evidence type="ECO:0000256" key="1">
    <source>
        <dbReference type="ARBA" id="ARBA00008520"/>
    </source>
</evidence>
<feature type="chain" id="PRO_5022227657" evidence="5">
    <location>
        <begin position="31"/>
        <end position="351"/>
    </location>
</feature>
<dbReference type="OrthoDB" id="9769567at2"/>
<keyword evidence="4" id="KW-0479">Metal-binding</keyword>
<evidence type="ECO:0000256" key="5">
    <source>
        <dbReference type="SAM" id="SignalP"/>
    </source>
</evidence>
<keyword evidence="2" id="KW-0406">Ion transport</keyword>
<gene>
    <name evidence="6" type="ORF">FB458_2420</name>
</gene>
<evidence type="ECO:0000313" key="6">
    <source>
        <dbReference type="EMBL" id="TQJ09310.1"/>
    </source>
</evidence>
<feature type="binding site" evidence="4">
    <location>
        <position position="53"/>
    </location>
    <ligand>
        <name>Fe cation</name>
        <dbReference type="ChEBI" id="CHEBI:24875"/>
    </ligand>
</feature>
<keyword evidence="2" id="KW-0410">Iron transport</keyword>
<dbReference type="InterPro" id="IPR026045">
    <property type="entry name" value="Ferric-bd"/>
</dbReference>
<dbReference type="Proteomes" id="UP000317893">
    <property type="component" value="Unassembled WGS sequence"/>
</dbReference>
<accession>A0A542E1U8</accession>
<dbReference type="GO" id="GO:0006826">
    <property type="term" value="P:iron ion transport"/>
    <property type="evidence" value="ECO:0007669"/>
    <property type="project" value="UniProtKB-KW"/>
</dbReference>
<feature type="binding site" evidence="4">
    <location>
        <position position="238"/>
    </location>
    <ligand>
        <name>Fe cation</name>
        <dbReference type="ChEBI" id="CHEBI:24875"/>
    </ligand>
</feature>
<evidence type="ECO:0000256" key="3">
    <source>
        <dbReference type="ARBA" id="ARBA00022729"/>
    </source>
</evidence>
<dbReference type="PROSITE" id="PS51318">
    <property type="entry name" value="TAT"/>
    <property type="match status" value="1"/>
</dbReference>
<keyword evidence="3 5" id="KW-0732">Signal</keyword>